<protein>
    <submittedName>
        <fullName evidence="2">VIR protein</fullName>
    </submittedName>
</protein>
<evidence type="ECO:0000313" key="3">
    <source>
        <dbReference type="Proteomes" id="UP000305196"/>
    </source>
</evidence>
<dbReference type="VEuPathDB" id="PlasmoDB:PVP01_0003710"/>
<feature type="region of interest" description="Disordered" evidence="1">
    <location>
        <begin position="279"/>
        <end position="305"/>
    </location>
</feature>
<dbReference type="VEuPathDB" id="PlasmoDB:PVPAM_060005100"/>
<accession>A0A1G4E8Q4</accession>
<proteinExistence type="predicted"/>
<sequence length="412" mass="46846">MGDYDYIYINKLLANKVIFDSYANSSREWYDFICKKEQFSHLGNSKYYESICLSFVSGLKYIQTQDLLNVPDEPSYDFTSDYCEYINYWLNYKLSEIENSECYASQFYNIIKSNINIYFPNLKIYEGLIRNIKKDDIKNIDVLFNLYDNMGKYISSNVGEDSDSNPCMYAEKCVTLYDDNISQCYSDISTSFCKEMLNFRKIYHTNVENEIKCHGLKKFLLHPQSVEECETSSVNKCEIISDILLSQEQIEQSYPVSSENIAGYRVDDTGPEEDIVVPRGDSTARLGNPEESEELPGIPSVHEGQTYDMKSRDSQGAFDDLTGQAIEDSDVSHSPDTPKTTAIALPALSALSLGFMLYKFTAIGPRVRNLFGKKSITGMNSNQSVTSELLKGAYKFNDNPDMAQGYIGYHAT</sequence>
<dbReference type="EMBL" id="FLYI01000028">
    <property type="protein sequence ID" value="SCA81728.1"/>
    <property type="molecule type" value="Genomic_DNA"/>
</dbReference>
<reference evidence="2 3" key="1">
    <citation type="submission" date="2016-07" db="EMBL/GenBank/DDBJ databases">
        <authorList>
            <consortium name="Pathogen Informatics"/>
        </authorList>
    </citation>
    <scope>NUCLEOTIDE SEQUENCE [LARGE SCALE GENOMIC DNA]</scope>
</reference>
<evidence type="ECO:0000256" key="1">
    <source>
        <dbReference type="SAM" id="MobiDB-lite"/>
    </source>
</evidence>
<gene>
    <name evidence="2" type="ORF">PVC01_000023500</name>
</gene>
<dbReference type="AlphaFoldDB" id="A0A1G4E8Q4"/>
<dbReference type="Proteomes" id="UP000305196">
    <property type="component" value="Unassembled WGS sequence"/>
</dbReference>
<dbReference type="VEuPathDB" id="PlasmoDB:PVW1_000007900"/>
<dbReference type="InterPro" id="IPR008780">
    <property type="entry name" value="Plasmodium_Vir"/>
</dbReference>
<dbReference type="Pfam" id="PF05795">
    <property type="entry name" value="Plasmodium_Vir"/>
    <property type="match status" value="1"/>
</dbReference>
<name>A0A1G4E8Q4_PLAVI</name>
<organism evidence="2 3">
    <name type="scientific">Plasmodium vivax</name>
    <name type="common">malaria parasite P. vivax</name>
    <dbReference type="NCBI Taxonomy" id="5855"/>
    <lineage>
        <taxon>Eukaryota</taxon>
        <taxon>Sar</taxon>
        <taxon>Alveolata</taxon>
        <taxon>Apicomplexa</taxon>
        <taxon>Aconoidasida</taxon>
        <taxon>Haemosporida</taxon>
        <taxon>Plasmodiidae</taxon>
        <taxon>Plasmodium</taxon>
        <taxon>Plasmodium (Plasmodium)</taxon>
    </lineage>
</organism>
<evidence type="ECO:0000313" key="2">
    <source>
        <dbReference type="EMBL" id="SCA81728.1"/>
    </source>
</evidence>